<name>A0A426Z1L8_ENSVE</name>
<organism evidence="2 3">
    <name type="scientific">Ensete ventricosum</name>
    <name type="common">Abyssinian banana</name>
    <name type="synonym">Musa ensete</name>
    <dbReference type="NCBI Taxonomy" id="4639"/>
    <lineage>
        <taxon>Eukaryota</taxon>
        <taxon>Viridiplantae</taxon>
        <taxon>Streptophyta</taxon>
        <taxon>Embryophyta</taxon>
        <taxon>Tracheophyta</taxon>
        <taxon>Spermatophyta</taxon>
        <taxon>Magnoliopsida</taxon>
        <taxon>Liliopsida</taxon>
        <taxon>Zingiberales</taxon>
        <taxon>Musaceae</taxon>
        <taxon>Ensete</taxon>
    </lineage>
</organism>
<dbReference type="EMBL" id="AMZH03008973">
    <property type="protein sequence ID" value="RRT57862.1"/>
    <property type="molecule type" value="Genomic_DNA"/>
</dbReference>
<evidence type="ECO:0000256" key="1">
    <source>
        <dbReference type="SAM" id="MobiDB-lite"/>
    </source>
</evidence>
<dbReference type="Proteomes" id="UP000287651">
    <property type="component" value="Unassembled WGS sequence"/>
</dbReference>
<sequence length="84" mass="9391">MRGRRRSSGKRDPSDESEAAPSIVVLSSSDDEEANEDLSLAIVKKARHREAKRKWSEDALGPASGEYYYSRRREAIGAARVCDH</sequence>
<proteinExistence type="predicted"/>
<comment type="caution">
    <text evidence="2">The sequence shown here is derived from an EMBL/GenBank/DDBJ whole genome shotgun (WGS) entry which is preliminary data.</text>
</comment>
<evidence type="ECO:0000313" key="3">
    <source>
        <dbReference type="Proteomes" id="UP000287651"/>
    </source>
</evidence>
<dbReference type="AlphaFoldDB" id="A0A426Z1L8"/>
<feature type="region of interest" description="Disordered" evidence="1">
    <location>
        <begin position="1"/>
        <end position="34"/>
    </location>
</feature>
<reference evidence="2 3" key="1">
    <citation type="journal article" date="2014" name="Agronomy (Basel)">
        <title>A Draft Genome Sequence for Ensete ventricosum, the Drought-Tolerant Tree Against Hunger.</title>
        <authorList>
            <person name="Harrison J."/>
            <person name="Moore K.A."/>
            <person name="Paszkiewicz K."/>
            <person name="Jones T."/>
            <person name="Grant M."/>
            <person name="Ambacheew D."/>
            <person name="Muzemil S."/>
            <person name="Studholme D.J."/>
        </authorList>
    </citation>
    <scope>NUCLEOTIDE SEQUENCE [LARGE SCALE GENOMIC DNA]</scope>
</reference>
<accession>A0A426Z1L8</accession>
<evidence type="ECO:0000313" key="2">
    <source>
        <dbReference type="EMBL" id="RRT57862.1"/>
    </source>
</evidence>
<gene>
    <name evidence="2" type="ORF">B296_00019673</name>
</gene>
<protein>
    <submittedName>
        <fullName evidence="2">Uncharacterized protein</fullName>
    </submittedName>
</protein>